<dbReference type="Proteomes" id="UP000035579">
    <property type="component" value="Chromosome"/>
</dbReference>
<dbReference type="GO" id="GO:0020037">
    <property type="term" value="F:heme binding"/>
    <property type="evidence" value="ECO:0007669"/>
    <property type="project" value="InterPro"/>
</dbReference>
<keyword evidence="7 19" id="KW-0812">Transmembrane</keyword>
<feature type="domain" description="Cytochrome c" evidence="21">
    <location>
        <begin position="269"/>
        <end position="364"/>
    </location>
</feature>
<dbReference type="GO" id="GO:0004129">
    <property type="term" value="F:cytochrome-c oxidase activity"/>
    <property type="evidence" value="ECO:0007669"/>
    <property type="project" value="UniProtKB-EC"/>
</dbReference>
<dbReference type="PROSITE" id="PS00078">
    <property type="entry name" value="COX2"/>
    <property type="match status" value="1"/>
</dbReference>
<evidence type="ECO:0000313" key="24">
    <source>
        <dbReference type="Proteomes" id="UP000035579"/>
    </source>
</evidence>
<dbReference type="GO" id="GO:0016491">
    <property type="term" value="F:oxidoreductase activity"/>
    <property type="evidence" value="ECO:0007669"/>
    <property type="project" value="InterPro"/>
</dbReference>
<keyword evidence="9" id="KW-1278">Translocase</keyword>
<dbReference type="PANTHER" id="PTHR22888:SF9">
    <property type="entry name" value="CYTOCHROME C OXIDASE SUBUNIT 2"/>
    <property type="match status" value="1"/>
</dbReference>
<evidence type="ECO:0000256" key="11">
    <source>
        <dbReference type="ARBA" id="ARBA00022989"/>
    </source>
</evidence>
<dbReference type="InterPro" id="IPR045187">
    <property type="entry name" value="CcO_II"/>
</dbReference>
<evidence type="ECO:0000259" key="21">
    <source>
        <dbReference type="PROSITE" id="PS51007"/>
    </source>
</evidence>
<dbReference type="InterPro" id="IPR008972">
    <property type="entry name" value="Cupredoxin"/>
</dbReference>
<keyword evidence="5 17" id="KW-0349">Heme</keyword>
<evidence type="ECO:0000256" key="18">
    <source>
        <dbReference type="SAM" id="MobiDB-lite"/>
    </source>
</evidence>
<evidence type="ECO:0000256" key="15">
    <source>
        <dbReference type="ARBA" id="ARBA00024688"/>
    </source>
</evidence>
<evidence type="ECO:0000256" key="19">
    <source>
        <dbReference type="SAM" id="Phobius"/>
    </source>
</evidence>
<dbReference type="SUPFAM" id="SSF81464">
    <property type="entry name" value="Cytochrome c oxidase subunit II-like, transmembrane region"/>
    <property type="match status" value="1"/>
</dbReference>
<dbReference type="InterPro" id="IPR014222">
    <property type="entry name" value="Cyt_c_oxidase_su2"/>
</dbReference>
<gene>
    <name evidence="22" type="ORF">AA314_00387</name>
    <name evidence="23" type="ORF">ATI61_106149</name>
</gene>
<feature type="transmembrane region" description="Helical" evidence="19">
    <location>
        <begin position="80"/>
        <end position="100"/>
    </location>
</feature>
<dbReference type="Gene3D" id="2.60.40.420">
    <property type="entry name" value="Cupredoxins - blue copper proteins"/>
    <property type="match status" value="1"/>
</dbReference>
<dbReference type="Pfam" id="PF00034">
    <property type="entry name" value="Cytochrom_C"/>
    <property type="match status" value="1"/>
</dbReference>
<evidence type="ECO:0000256" key="16">
    <source>
        <dbReference type="ARBA" id="ARBA00031399"/>
    </source>
</evidence>
<keyword evidence="25" id="KW-1185">Reference proteome</keyword>
<evidence type="ECO:0000256" key="17">
    <source>
        <dbReference type="PROSITE-ProRule" id="PRU00433"/>
    </source>
</evidence>
<dbReference type="PROSITE" id="PS51007">
    <property type="entry name" value="CYTC"/>
    <property type="match status" value="1"/>
</dbReference>
<dbReference type="Pfam" id="PF00116">
    <property type="entry name" value="COX2"/>
    <property type="match status" value="1"/>
</dbReference>
<evidence type="ECO:0000256" key="3">
    <source>
        <dbReference type="ARBA" id="ARBA00012949"/>
    </source>
</evidence>
<keyword evidence="14 19" id="KW-0472">Membrane</keyword>
<dbReference type="Gene3D" id="1.10.760.10">
    <property type="entry name" value="Cytochrome c-like domain"/>
    <property type="match status" value="1"/>
</dbReference>
<evidence type="ECO:0000313" key="25">
    <source>
        <dbReference type="Proteomes" id="UP000256345"/>
    </source>
</evidence>
<evidence type="ECO:0000256" key="2">
    <source>
        <dbReference type="ARBA" id="ARBA00007866"/>
    </source>
</evidence>
<evidence type="ECO:0000256" key="5">
    <source>
        <dbReference type="ARBA" id="ARBA00022617"/>
    </source>
</evidence>
<comment type="similarity">
    <text evidence="2">Belongs to the cytochrome c oxidase subunit 2 family.</text>
</comment>
<dbReference type="GO" id="GO:0005507">
    <property type="term" value="F:copper ion binding"/>
    <property type="evidence" value="ECO:0007669"/>
    <property type="project" value="InterPro"/>
</dbReference>
<dbReference type="EC" id="7.1.1.9" evidence="3"/>
<reference evidence="22 24" key="1">
    <citation type="submission" date="2015-05" db="EMBL/GenBank/DDBJ databases">
        <title>Genome assembly of Archangium gephyra DSM 2261.</title>
        <authorList>
            <person name="Sharma G."/>
            <person name="Subramanian S."/>
        </authorList>
    </citation>
    <scope>NUCLEOTIDE SEQUENCE [LARGE SCALE GENOMIC DNA]</scope>
    <source>
        <strain evidence="22 24">DSM 2261</strain>
    </source>
</reference>
<dbReference type="PROSITE" id="PS50857">
    <property type="entry name" value="COX2_CUA"/>
    <property type="match status" value="1"/>
</dbReference>
<comment type="subcellular location">
    <subcellularLocation>
        <location evidence="1">Membrane</location>
        <topology evidence="1">Multi-pass membrane protein</topology>
    </subcellularLocation>
</comment>
<dbReference type="EMBL" id="CP011509">
    <property type="protein sequence ID" value="AKI98760.1"/>
    <property type="molecule type" value="Genomic_DNA"/>
</dbReference>
<evidence type="ECO:0000256" key="13">
    <source>
        <dbReference type="ARBA" id="ARBA00023008"/>
    </source>
</evidence>
<dbReference type="GO" id="GO:0042773">
    <property type="term" value="P:ATP synthesis coupled electron transport"/>
    <property type="evidence" value="ECO:0007669"/>
    <property type="project" value="TreeGrafter"/>
</dbReference>
<dbReference type="Gene3D" id="1.10.287.90">
    <property type="match status" value="1"/>
</dbReference>
<evidence type="ECO:0000313" key="23">
    <source>
        <dbReference type="EMBL" id="REG30680.1"/>
    </source>
</evidence>
<keyword evidence="13" id="KW-0186">Copper</keyword>
<keyword evidence="10" id="KW-0249">Electron transport</keyword>
<evidence type="ECO:0000313" key="22">
    <source>
        <dbReference type="EMBL" id="AKI98760.1"/>
    </source>
</evidence>
<name>A0AAC8Q0Q2_9BACT</name>
<keyword evidence="8 17" id="KW-0479">Metal-binding</keyword>
<dbReference type="InterPro" id="IPR036909">
    <property type="entry name" value="Cyt_c-like_dom_sf"/>
</dbReference>
<dbReference type="InterPro" id="IPR002429">
    <property type="entry name" value="CcO_II-like_C"/>
</dbReference>
<feature type="transmembrane region" description="Helical" evidence="19">
    <location>
        <begin position="36"/>
        <end position="60"/>
    </location>
</feature>
<dbReference type="CDD" id="cd13915">
    <property type="entry name" value="CuRO_HCO_II_like_2"/>
    <property type="match status" value="1"/>
</dbReference>
<keyword evidence="11 19" id="KW-1133">Transmembrane helix</keyword>
<evidence type="ECO:0000256" key="14">
    <source>
        <dbReference type="ARBA" id="ARBA00023136"/>
    </source>
</evidence>
<evidence type="ECO:0000256" key="12">
    <source>
        <dbReference type="ARBA" id="ARBA00023004"/>
    </source>
</evidence>
<comment type="function">
    <text evidence="15">Subunits I and II form the functional core of the enzyme complex. Electrons originating in cytochrome c are transferred via heme a and Cu(A) to the binuclear center formed by heme a3 and Cu(B).</text>
</comment>
<dbReference type="SUPFAM" id="SSF49503">
    <property type="entry name" value="Cupredoxins"/>
    <property type="match status" value="1"/>
</dbReference>
<reference evidence="23 25" key="2">
    <citation type="submission" date="2018-08" db="EMBL/GenBank/DDBJ databases">
        <title>Genomic Encyclopedia of Archaeal and Bacterial Type Strains, Phase II (KMG-II): from individual species to whole genera.</title>
        <authorList>
            <person name="Goeker M."/>
        </authorList>
    </citation>
    <scope>NUCLEOTIDE SEQUENCE [LARGE SCALE GENOMIC DNA]</scope>
    <source>
        <strain evidence="23 25">DSM 2261</strain>
    </source>
</reference>
<protein>
    <recommendedName>
        <fullName evidence="3">cytochrome-c oxidase</fullName>
        <ecNumber evidence="3">7.1.1.9</ecNumber>
    </recommendedName>
    <alternativeName>
        <fullName evidence="16">Cytochrome aa3 subunit 2</fullName>
    </alternativeName>
</protein>
<keyword evidence="4" id="KW-0813">Transport</keyword>
<dbReference type="AlphaFoldDB" id="A0AAC8Q0Q2"/>
<proteinExistence type="inferred from homology"/>
<evidence type="ECO:0000256" key="10">
    <source>
        <dbReference type="ARBA" id="ARBA00022982"/>
    </source>
</evidence>
<evidence type="ECO:0000256" key="4">
    <source>
        <dbReference type="ARBA" id="ARBA00022448"/>
    </source>
</evidence>
<evidence type="ECO:0000256" key="1">
    <source>
        <dbReference type="ARBA" id="ARBA00004141"/>
    </source>
</evidence>
<accession>A0AAC8Q0Q2</accession>
<evidence type="ECO:0000256" key="6">
    <source>
        <dbReference type="ARBA" id="ARBA00022660"/>
    </source>
</evidence>
<dbReference type="KEGG" id="age:AA314_00387"/>
<sequence>MTPGEDSLAGTVNELFRRMLFLPEQASTVAKDVDQLHYVIITTTMVAATLIFGTAAYFLIRFRRRSETEVTRKVEGTLGWEVLFVGLPLGTFLVWFFVGYHDFIRMQTPPPDAMDVYVVGKQWMWKFTYPEGPNAMGVLRVPVGKPVRLLLTSRDVIHSFYVPAFRIKQDAVPGAYTQTWFEVTKPGSYRVMCAEYCGLKHSEMWAEVLALSPEDYEAWMQEQRRGLVSRRDASPSAPEREEPYKPARQAARYDAQEPHGEVMYGERGTLAERGERVAAERGCLKCHTVDGTAHIGPTWRGLYGRRERLTTGETVVADEAYLTESMMKPQERLVEGFAPVMPTYLGELEAAEVAALVEYIKTLRGARLETIRSEGPVYEPIGGK</sequence>
<dbReference type="InterPro" id="IPR009056">
    <property type="entry name" value="Cyt_c-like_dom"/>
</dbReference>
<feature type="compositionally biased region" description="Basic and acidic residues" evidence="18">
    <location>
        <begin position="227"/>
        <end position="245"/>
    </location>
</feature>
<dbReference type="NCBIfam" id="TIGR02866">
    <property type="entry name" value="CoxB"/>
    <property type="match status" value="1"/>
</dbReference>
<evidence type="ECO:0000256" key="8">
    <source>
        <dbReference type="ARBA" id="ARBA00022723"/>
    </source>
</evidence>
<dbReference type="Proteomes" id="UP000256345">
    <property type="component" value="Unassembled WGS sequence"/>
</dbReference>
<feature type="domain" description="Cytochrome oxidase subunit II copper A binding" evidence="20">
    <location>
        <begin position="111"/>
        <end position="222"/>
    </location>
</feature>
<dbReference type="PANTHER" id="PTHR22888">
    <property type="entry name" value="CYTOCHROME C OXIDASE, SUBUNIT II"/>
    <property type="match status" value="1"/>
</dbReference>
<keyword evidence="6" id="KW-0679">Respiratory chain</keyword>
<evidence type="ECO:0000256" key="9">
    <source>
        <dbReference type="ARBA" id="ARBA00022967"/>
    </source>
</evidence>
<dbReference type="InterPro" id="IPR001505">
    <property type="entry name" value="Copper_CuA"/>
</dbReference>
<keyword evidence="12 17" id="KW-0408">Iron</keyword>
<evidence type="ECO:0000256" key="7">
    <source>
        <dbReference type="ARBA" id="ARBA00022692"/>
    </source>
</evidence>
<dbReference type="GO" id="GO:0016020">
    <property type="term" value="C:membrane"/>
    <property type="evidence" value="ECO:0007669"/>
    <property type="project" value="UniProtKB-SubCell"/>
</dbReference>
<dbReference type="SUPFAM" id="SSF46626">
    <property type="entry name" value="Cytochrome c"/>
    <property type="match status" value="1"/>
</dbReference>
<dbReference type="EMBL" id="QUMU01000006">
    <property type="protein sequence ID" value="REG30680.1"/>
    <property type="molecule type" value="Genomic_DNA"/>
</dbReference>
<dbReference type="InterPro" id="IPR036257">
    <property type="entry name" value="Cyt_c_oxidase_su2_TM_sf"/>
</dbReference>
<organism evidence="22 24">
    <name type="scientific">Archangium gephyra</name>
    <dbReference type="NCBI Taxonomy" id="48"/>
    <lineage>
        <taxon>Bacteria</taxon>
        <taxon>Pseudomonadati</taxon>
        <taxon>Myxococcota</taxon>
        <taxon>Myxococcia</taxon>
        <taxon>Myxococcales</taxon>
        <taxon>Cystobacterineae</taxon>
        <taxon>Archangiaceae</taxon>
        <taxon>Archangium</taxon>
    </lineage>
</organism>
<evidence type="ECO:0000259" key="20">
    <source>
        <dbReference type="PROSITE" id="PS50857"/>
    </source>
</evidence>
<feature type="region of interest" description="Disordered" evidence="18">
    <location>
        <begin position="227"/>
        <end position="252"/>
    </location>
</feature>